<evidence type="ECO:0000313" key="5">
    <source>
        <dbReference type="Proteomes" id="UP000581206"/>
    </source>
</evidence>
<dbReference type="InterPro" id="IPR011009">
    <property type="entry name" value="Kinase-like_dom_sf"/>
</dbReference>
<evidence type="ECO:0000256" key="2">
    <source>
        <dbReference type="SAM" id="Phobius"/>
    </source>
</evidence>
<evidence type="ECO:0000259" key="3">
    <source>
        <dbReference type="Pfam" id="PF03109"/>
    </source>
</evidence>
<dbReference type="InterPro" id="IPR050154">
    <property type="entry name" value="UbiB_kinase"/>
</dbReference>
<keyword evidence="4" id="KW-0808">Transferase</keyword>
<organism evidence="4 5">
    <name type="scientific">Cellulomonas denverensis</name>
    <dbReference type="NCBI Taxonomy" id="264297"/>
    <lineage>
        <taxon>Bacteria</taxon>
        <taxon>Bacillati</taxon>
        <taxon>Actinomycetota</taxon>
        <taxon>Actinomycetes</taxon>
        <taxon>Micrococcales</taxon>
        <taxon>Cellulomonadaceae</taxon>
        <taxon>Cellulomonas</taxon>
    </lineage>
</organism>
<dbReference type="SUPFAM" id="SSF56112">
    <property type="entry name" value="Protein kinase-like (PK-like)"/>
    <property type="match status" value="1"/>
</dbReference>
<keyword evidence="2" id="KW-1133">Transmembrane helix</keyword>
<protein>
    <submittedName>
        <fullName evidence="4">AarF/ABC1/UbiB kinase family protein</fullName>
    </submittedName>
</protein>
<dbReference type="CDD" id="cd05121">
    <property type="entry name" value="ABC1_ADCK3-like"/>
    <property type="match status" value="1"/>
</dbReference>
<comment type="caution">
    <text evidence="4">The sequence shown here is derived from an EMBL/GenBank/DDBJ whole genome shotgun (WGS) entry which is preliminary data.</text>
</comment>
<gene>
    <name evidence="4" type="ORF">HGA03_08090</name>
</gene>
<dbReference type="AlphaFoldDB" id="A0A7X6KVM3"/>
<evidence type="ECO:0000256" key="1">
    <source>
        <dbReference type="ARBA" id="ARBA00009670"/>
    </source>
</evidence>
<reference evidence="4 5" key="1">
    <citation type="submission" date="2020-04" db="EMBL/GenBank/DDBJ databases">
        <title>MicrobeNet Type strains.</title>
        <authorList>
            <person name="Nicholson A.C."/>
        </authorList>
    </citation>
    <scope>NUCLEOTIDE SEQUENCE [LARGE SCALE GENOMIC DNA]</scope>
    <source>
        <strain evidence="4 5">ATCC BAA-788</strain>
    </source>
</reference>
<evidence type="ECO:0000313" key="4">
    <source>
        <dbReference type="EMBL" id="NKY22625.1"/>
    </source>
</evidence>
<dbReference type="PANTHER" id="PTHR10566:SF113">
    <property type="entry name" value="PROTEIN ACTIVITY OF BC1 COMPLEX KINASE 7, CHLOROPLASTIC"/>
    <property type="match status" value="1"/>
</dbReference>
<feature type="transmembrane region" description="Helical" evidence="2">
    <location>
        <begin position="536"/>
        <end position="554"/>
    </location>
</feature>
<dbReference type="Proteomes" id="UP000581206">
    <property type="component" value="Unassembled WGS sequence"/>
</dbReference>
<sequence length="560" mass="60920">MAADHQALTTRQARARYRRIVRFAARVMVVEWWYELVLPRIGLARLSERGRLDRMRRFARGFHGLALALGGLMIKVGQFMSTRLDVLPPEITGELDGLQDEVPAVPYDAIRAVVEADLGHPLSAAFTAFDPVPVAAASLGQAHRARLSPALAADSGFAEVMVKVQRPGIDTIVDVDLAALRRIAGWLSRVRFISSRVDAPAIVEEFATTSLLEIDYLHEAVNAERFAEDFAADQRVATPRVAWERTAGRVLTLEDVSAIKISDVDALRGAGIDPGKVADELARVTFEQLFVHGFFHADPHPGNIFVTPGEPDWTLTFVDFGMMGEIPDTLRDGLRDVVIAIVGRDARGMVAGIQRVGVLLPTADTAGLERAMTELFDRFGGMAVSELAAIDRREMTDFADEFGDTLRSLPVQLPENFLLVIRAISVVSGVCTALNPAFNMWEAVDPYARSLVRDEGGRTVQQLGRQVISTASTVAALPRRIDGVLTQLEQGRLSVASPATERRLLAVERAVGRVVSAVLFAGLLIAGVLLRPESPGWGTGLMVAAVLPLGHALLSGRRWR</sequence>
<keyword evidence="5" id="KW-1185">Reference proteome</keyword>
<keyword evidence="2" id="KW-0472">Membrane</keyword>
<dbReference type="RefSeq" id="WP_168629745.1">
    <property type="nucleotide sequence ID" value="NZ_BONL01000004.1"/>
</dbReference>
<name>A0A7X6KVM3_9CELL</name>
<dbReference type="EMBL" id="JAAXOX010000003">
    <property type="protein sequence ID" value="NKY22625.1"/>
    <property type="molecule type" value="Genomic_DNA"/>
</dbReference>
<accession>A0A7X6KVM3</accession>
<dbReference type="InterPro" id="IPR004147">
    <property type="entry name" value="ABC1_dom"/>
</dbReference>
<comment type="similarity">
    <text evidence="1">Belongs to the protein kinase superfamily. ADCK protein kinase family.</text>
</comment>
<keyword evidence="2" id="KW-0812">Transmembrane</keyword>
<feature type="transmembrane region" description="Helical" evidence="2">
    <location>
        <begin position="58"/>
        <end position="74"/>
    </location>
</feature>
<keyword evidence="4" id="KW-0418">Kinase</keyword>
<dbReference type="PANTHER" id="PTHR10566">
    <property type="entry name" value="CHAPERONE-ACTIVITY OF BC1 COMPLEX CABC1 -RELATED"/>
    <property type="match status" value="1"/>
</dbReference>
<dbReference type="GO" id="GO:0016301">
    <property type="term" value="F:kinase activity"/>
    <property type="evidence" value="ECO:0007669"/>
    <property type="project" value="UniProtKB-KW"/>
</dbReference>
<feature type="transmembrane region" description="Helical" evidence="2">
    <location>
        <begin position="510"/>
        <end position="530"/>
    </location>
</feature>
<proteinExistence type="inferred from homology"/>
<feature type="domain" description="ABC1 atypical kinase-like" evidence="3">
    <location>
        <begin position="98"/>
        <end position="350"/>
    </location>
</feature>
<dbReference type="Pfam" id="PF03109">
    <property type="entry name" value="ABC1"/>
    <property type="match status" value="1"/>
</dbReference>